<feature type="region of interest" description="Disordered" evidence="1">
    <location>
        <begin position="1"/>
        <end position="68"/>
    </location>
</feature>
<dbReference type="InterPro" id="IPR036397">
    <property type="entry name" value="RNaseH_sf"/>
</dbReference>
<sequence length="214" mass="23874">MLLGRGSGGGSGEEEGSSGRGGSRRLRDDLRRHTLSSSEHRYAQLRSVDLESPQPRGYPPPNMLLDDDPGIMSEVETSSTGFRRGNRQRSSLPVVRTTSKTLERPLGVKTAAKNYQDGILEPVVKALNDTLFAGSHCVFLQDSAPAHKARSAQQWMQKNILEFIYGLDRTSENPDLSPLDYRLCSELERMACHRAYPNLENLKQSLFLAVERFP</sequence>
<dbReference type="Proteomes" id="UP001152798">
    <property type="component" value="Chromosome 3"/>
</dbReference>
<reference evidence="2" key="1">
    <citation type="submission" date="2022-01" db="EMBL/GenBank/DDBJ databases">
        <authorList>
            <person name="King R."/>
        </authorList>
    </citation>
    <scope>NUCLEOTIDE SEQUENCE</scope>
</reference>
<evidence type="ECO:0000313" key="2">
    <source>
        <dbReference type="EMBL" id="CAH1395558.1"/>
    </source>
</evidence>
<dbReference type="AlphaFoldDB" id="A0A9P0MCS9"/>
<feature type="compositionally biased region" description="Basic and acidic residues" evidence="1">
    <location>
        <begin position="25"/>
        <end position="42"/>
    </location>
</feature>
<dbReference type="OrthoDB" id="6022652at2759"/>
<organism evidence="2 3">
    <name type="scientific">Nezara viridula</name>
    <name type="common">Southern green stink bug</name>
    <name type="synonym">Cimex viridulus</name>
    <dbReference type="NCBI Taxonomy" id="85310"/>
    <lineage>
        <taxon>Eukaryota</taxon>
        <taxon>Metazoa</taxon>
        <taxon>Ecdysozoa</taxon>
        <taxon>Arthropoda</taxon>
        <taxon>Hexapoda</taxon>
        <taxon>Insecta</taxon>
        <taxon>Pterygota</taxon>
        <taxon>Neoptera</taxon>
        <taxon>Paraneoptera</taxon>
        <taxon>Hemiptera</taxon>
        <taxon>Heteroptera</taxon>
        <taxon>Panheteroptera</taxon>
        <taxon>Pentatomomorpha</taxon>
        <taxon>Pentatomoidea</taxon>
        <taxon>Pentatomidae</taxon>
        <taxon>Pentatominae</taxon>
        <taxon>Nezara</taxon>
    </lineage>
</organism>
<name>A0A9P0MCS9_NEZVI</name>
<evidence type="ECO:0000313" key="3">
    <source>
        <dbReference type="Proteomes" id="UP001152798"/>
    </source>
</evidence>
<feature type="compositionally biased region" description="Gly residues" evidence="1">
    <location>
        <begin position="1"/>
        <end position="11"/>
    </location>
</feature>
<proteinExistence type="predicted"/>
<keyword evidence="3" id="KW-1185">Reference proteome</keyword>
<protein>
    <recommendedName>
        <fullName evidence="4">Tc1-like transposase DDE domain-containing protein</fullName>
    </recommendedName>
</protein>
<dbReference type="Gene3D" id="3.30.420.10">
    <property type="entry name" value="Ribonuclease H-like superfamily/Ribonuclease H"/>
    <property type="match status" value="1"/>
</dbReference>
<dbReference type="GO" id="GO:0003676">
    <property type="term" value="F:nucleic acid binding"/>
    <property type="evidence" value="ECO:0007669"/>
    <property type="project" value="InterPro"/>
</dbReference>
<evidence type="ECO:0008006" key="4">
    <source>
        <dbReference type="Google" id="ProtNLM"/>
    </source>
</evidence>
<dbReference type="EMBL" id="OV725079">
    <property type="protein sequence ID" value="CAH1395558.1"/>
    <property type="molecule type" value="Genomic_DNA"/>
</dbReference>
<evidence type="ECO:0000256" key="1">
    <source>
        <dbReference type="SAM" id="MobiDB-lite"/>
    </source>
</evidence>
<accession>A0A9P0MCS9</accession>
<gene>
    <name evidence="2" type="ORF">NEZAVI_LOCUS5810</name>
</gene>